<feature type="non-terminal residue" evidence="2">
    <location>
        <position position="1"/>
    </location>
</feature>
<keyword evidence="2" id="KW-0670">Pyruvate</keyword>
<reference evidence="2 3" key="1">
    <citation type="submission" date="2017-11" db="EMBL/GenBank/DDBJ databases">
        <authorList>
            <person name="Han C.G."/>
        </authorList>
    </citation>
    <scope>NUCLEOTIDE SEQUENCE [LARGE SCALE GENOMIC DNA]</scope>
    <source>
        <strain evidence="2 3">A11</strain>
    </source>
</reference>
<dbReference type="InterPro" id="IPR051541">
    <property type="entry name" value="PTS_SugarTrans_NitroReg"/>
</dbReference>
<dbReference type="GO" id="GO:0016740">
    <property type="term" value="F:transferase activity"/>
    <property type="evidence" value="ECO:0007669"/>
    <property type="project" value="UniProtKB-KW"/>
</dbReference>
<gene>
    <name evidence="2" type="ORF">CWN50_35575</name>
</gene>
<dbReference type="InterPro" id="IPR002178">
    <property type="entry name" value="PTS_EIIA_type-2_dom"/>
</dbReference>
<dbReference type="PROSITE" id="PS51094">
    <property type="entry name" value="PTS_EIIA_TYPE_2"/>
    <property type="match status" value="1"/>
</dbReference>
<dbReference type="InterPro" id="IPR016152">
    <property type="entry name" value="PTrfase/Anion_transptr"/>
</dbReference>
<dbReference type="Proteomes" id="UP000234505">
    <property type="component" value="Unassembled WGS sequence"/>
</dbReference>
<dbReference type="AlphaFoldDB" id="A0A2J4PB57"/>
<evidence type="ECO:0000313" key="2">
    <source>
        <dbReference type="EMBL" id="PLL16042.1"/>
    </source>
</evidence>
<organism evidence="2 3">
    <name type="scientific">Klebsiella michiganensis</name>
    <dbReference type="NCBI Taxonomy" id="1134687"/>
    <lineage>
        <taxon>Bacteria</taxon>
        <taxon>Pseudomonadati</taxon>
        <taxon>Pseudomonadota</taxon>
        <taxon>Gammaproteobacteria</taxon>
        <taxon>Enterobacterales</taxon>
        <taxon>Enterobacteriaceae</taxon>
        <taxon>Klebsiella/Raoultella group</taxon>
        <taxon>Klebsiella</taxon>
    </lineage>
</organism>
<proteinExistence type="predicted"/>
<evidence type="ECO:0000313" key="3">
    <source>
        <dbReference type="Proteomes" id="UP000234505"/>
    </source>
</evidence>
<keyword evidence="2" id="KW-0808">Transferase</keyword>
<dbReference type="PANTHER" id="PTHR47738:SF2">
    <property type="entry name" value="PTS SYSTEM FRUCTOSE-LIKE EIIA COMPONENT"/>
    <property type="match status" value="1"/>
</dbReference>
<feature type="domain" description="PTS EIIA type-2" evidence="1">
    <location>
        <begin position="1"/>
        <end position="103"/>
    </location>
</feature>
<dbReference type="Pfam" id="PF00359">
    <property type="entry name" value="PTS_EIIA_2"/>
    <property type="match status" value="1"/>
</dbReference>
<dbReference type="CDD" id="cd00211">
    <property type="entry name" value="PTS_IIA_fru"/>
    <property type="match status" value="1"/>
</dbReference>
<dbReference type="Gene3D" id="3.40.930.10">
    <property type="entry name" value="Mannitol-specific EII, Chain A"/>
    <property type="match status" value="1"/>
</dbReference>
<dbReference type="SUPFAM" id="SSF55804">
    <property type="entry name" value="Phoshotransferase/anion transport protein"/>
    <property type="match status" value="1"/>
</dbReference>
<reference evidence="2 3" key="2">
    <citation type="submission" date="2018-01" db="EMBL/GenBank/DDBJ databases">
        <title>Genomic study of Klebsiella pneumoniae.</title>
        <authorList>
            <person name="Yang Y."/>
            <person name="Bicalho R."/>
        </authorList>
    </citation>
    <scope>NUCLEOTIDE SEQUENCE [LARGE SCALE GENOMIC DNA]</scope>
    <source>
        <strain evidence="2 3">A11</strain>
    </source>
</reference>
<comment type="caution">
    <text evidence="2">The sequence shown here is derived from an EMBL/GenBank/DDBJ whole genome shotgun (WGS) entry which is preliminary data.</text>
</comment>
<dbReference type="EMBL" id="PIDS01002213">
    <property type="protein sequence ID" value="PLL16042.1"/>
    <property type="molecule type" value="Genomic_DNA"/>
</dbReference>
<accession>A0A2J4PB57</accession>
<name>A0A2J4PB57_9ENTR</name>
<sequence>EADLWAREAVFSTGLGFSFAIPHSKSEHIEQSTISVARLAQPVAWGDDEAQFVIMLTLNKHSAGDQHMRIFSRLARRIMHAEFRQSLVTAQSSEAIAALLQRELEL</sequence>
<evidence type="ECO:0000259" key="1">
    <source>
        <dbReference type="PROSITE" id="PS51094"/>
    </source>
</evidence>
<dbReference type="PANTHER" id="PTHR47738">
    <property type="entry name" value="PTS SYSTEM FRUCTOSE-LIKE EIIA COMPONENT-RELATED"/>
    <property type="match status" value="1"/>
</dbReference>
<protein>
    <submittedName>
        <fullName evidence="2">Multifunctional phosphoenolpyruvate-protein phosphotransferase/phosphocarrier protein HPr/PTS system fructose-like transporter subunit IIA</fullName>
    </submittedName>
</protein>